<sequence>MMWGHSLLVFFFSVAVQQEALDCETRKRMKEFPPPSLESKMKTVMKGQHVSLSCSNKNKSLQVTYSLFRNKTHLKTQNRTGEPMVVNLTISEAYDLGPYKCKAQVSSCSKYSRVFNFTFVSGDSSAKGCPLCLQLLLPGLLLVLIIIILMLAFWIIPKYKSRKSMKEKASRNLHTQTEIYENLHKNQADEASVPGLESKQCVSTAPHETRHSQEIYATPVFQEVALGNTVTGNECKNVPVYSELNF</sequence>
<gene>
    <name evidence="7 8 9" type="primary">MILR1</name>
</gene>
<keyword evidence="3" id="KW-1133">Transmembrane helix</keyword>
<dbReference type="SUPFAM" id="SSF48726">
    <property type="entry name" value="Immunoglobulin"/>
    <property type="match status" value="1"/>
</dbReference>
<proteinExistence type="predicted"/>
<dbReference type="RefSeq" id="XP_060058569.1">
    <property type="nucleotide sequence ID" value="XM_060202586.1"/>
</dbReference>
<dbReference type="Pfam" id="PF17736">
    <property type="entry name" value="Ig_C17orf99"/>
    <property type="match status" value="1"/>
</dbReference>
<keyword evidence="3" id="KW-0812">Transmembrane</keyword>
<dbReference type="Gene3D" id="2.60.40.10">
    <property type="entry name" value="Immunoglobulins"/>
    <property type="match status" value="1"/>
</dbReference>
<dbReference type="InterPro" id="IPR013783">
    <property type="entry name" value="Ig-like_fold"/>
</dbReference>
<dbReference type="Proteomes" id="UP001652624">
    <property type="component" value="Chromosome 12"/>
</dbReference>
<dbReference type="PROSITE" id="PS50835">
    <property type="entry name" value="IG_LIKE"/>
    <property type="match status" value="1"/>
</dbReference>
<evidence type="ECO:0000256" key="4">
    <source>
        <dbReference type="SAM" id="SignalP"/>
    </source>
</evidence>
<evidence type="ECO:0000256" key="3">
    <source>
        <dbReference type="SAM" id="Phobius"/>
    </source>
</evidence>
<dbReference type="InterPro" id="IPR040878">
    <property type="entry name" value="IL-40-like_Ig"/>
</dbReference>
<protein>
    <submittedName>
        <fullName evidence="7 8">Allergin-1 isoform X1</fullName>
    </submittedName>
</protein>
<keyword evidence="6" id="KW-1185">Reference proteome</keyword>
<reference evidence="7 8" key="1">
    <citation type="submission" date="2025-05" db="UniProtKB">
        <authorList>
            <consortium name="RefSeq"/>
        </authorList>
    </citation>
    <scope>IDENTIFICATION</scope>
</reference>
<keyword evidence="3" id="KW-0472">Membrane</keyword>
<evidence type="ECO:0000256" key="2">
    <source>
        <dbReference type="ARBA" id="ARBA00023180"/>
    </source>
</evidence>
<keyword evidence="1 4" id="KW-0732">Signal</keyword>
<accession>A0ABM3YBY3</accession>
<evidence type="ECO:0000313" key="7">
    <source>
        <dbReference type="RefSeq" id="XP_060058567.1"/>
    </source>
</evidence>
<feature type="domain" description="Ig-like" evidence="5">
    <location>
        <begin position="33"/>
        <end position="112"/>
    </location>
</feature>
<dbReference type="InterPro" id="IPR036179">
    <property type="entry name" value="Ig-like_dom_sf"/>
</dbReference>
<evidence type="ECO:0000313" key="9">
    <source>
        <dbReference type="RefSeq" id="XP_060058569.1"/>
    </source>
</evidence>
<keyword evidence="2" id="KW-0325">Glycoprotein</keyword>
<evidence type="ECO:0000313" key="8">
    <source>
        <dbReference type="RefSeq" id="XP_060058568.1"/>
    </source>
</evidence>
<dbReference type="InterPro" id="IPR007110">
    <property type="entry name" value="Ig-like_dom"/>
</dbReference>
<feature type="transmembrane region" description="Helical" evidence="3">
    <location>
        <begin position="135"/>
        <end position="156"/>
    </location>
</feature>
<evidence type="ECO:0000313" key="6">
    <source>
        <dbReference type="Proteomes" id="UP001652624"/>
    </source>
</evidence>
<name>A0ABM3YBY3_ERIEU</name>
<organism evidence="6 9">
    <name type="scientific">Erinaceus europaeus</name>
    <name type="common">Western European hedgehog</name>
    <dbReference type="NCBI Taxonomy" id="9365"/>
    <lineage>
        <taxon>Eukaryota</taxon>
        <taxon>Metazoa</taxon>
        <taxon>Chordata</taxon>
        <taxon>Craniata</taxon>
        <taxon>Vertebrata</taxon>
        <taxon>Euteleostomi</taxon>
        <taxon>Mammalia</taxon>
        <taxon>Eutheria</taxon>
        <taxon>Laurasiatheria</taxon>
        <taxon>Eulipotyphla</taxon>
        <taxon>Erinaceidae</taxon>
        <taxon>Erinaceinae</taxon>
        <taxon>Erinaceus</taxon>
    </lineage>
</organism>
<dbReference type="GeneID" id="103117608"/>
<dbReference type="RefSeq" id="XP_060058567.1">
    <property type="nucleotide sequence ID" value="XM_060202584.1"/>
</dbReference>
<feature type="chain" id="PRO_5045025625" evidence="4">
    <location>
        <begin position="21"/>
        <end position="246"/>
    </location>
</feature>
<evidence type="ECO:0000259" key="5">
    <source>
        <dbReference type="PROSITE" id="PS50835"/>
    </source>
</evidence>
<dbReference type="RefSeq" id="XP_060058568.1">
    <property type="nucleotide sequence ID" value="XM_060202585.1"/>
</dbReference>
<evidence type="ECO:0000256" key="1">
    <source>
        <dbReference type="ARBA" id="ARBA00022729"/>
    </source>
</evidence>
<feature type="signal peptide" evidence="4">
    <location>
        <begin position="1"/>
        <end position="20"/>
    </location>
</feature>